<feature type="domain" description="TBC1" evidence="1">
    <location>
        <begin position="15"/>
        <end position="80"/>
    </location>
</feature>
<feature type="non-terminal residue" evidence="2">
    <location>
        <position position="1"/>
    </location>
</feature>
<evidence type="ECO:0000313" key="3">
    <source>
        <dbReference type="Proteomes" id="UP001059041"/>
    </source>
</evidence>
<feature type="non-terminal residue" evidence="2">
    <location>
        <position position="80"/>
    </location>
</feature>
<gene>
    <name evidence="2" type="ORF">IRJ41_000567</name>
</gene>
<keyword evidence="3" id="KW-1185">Reference proteome</keyword>
<evidence type="ECO:0000313" key="2">
    <source>
        <dbReference type="EMBL" id="KAI7807255.1"/>
    </source>
</evidence>
<dbReference type="AlphaFoldDB" id="A0A9W7WRK5"/>
<name>A0A9W7WRK5_TRIRA</name>
<dbReference type="InterPro" id="IPR045799">
    <property type="entry name" value="TBC1D23_C"/>
</dbReference>
<dbReference type="Pfam" id="PF19430">
    <property type="entry name" value="TBC1D23_C"/>
    <property type="match status" value="1"/>
</dbReference>
<organism evidence="2 3">
    <name type="scientific">Triplophysa rosa</name>
    <name type="common">Cave loach</name>
    <dbReference type="NCBI Taxonomy" id="992332"/>
    <lineage>
        <taxon>Eukaryota</taxon>
        <taxon>Metazoa</taxon>
        <taxon>Chordata</taxon>
        <taxon>Craniata</taxon>
        <taxon>Vertebrata</taxon>
        <taxon>Euteleostomi</taxon>
        <taxon>Actinopterygii</taxon>
        <taxon>Neopterygii</taxon>
        <taxon>Teleostei</taxon>
        <taxon>Ostariophysi</taxon>
        <taxon>Cypriniformes</taxon>
        <taxon>Nemacheilidae</taxon>
        <taxon>Triplophysa</taxon>
    </lineage>
</organism>
<reference evidence="2" key="1">
    <citation type="submission" date="2021-02" db="EMBL/GenBank/DDBJ databases">
        <title>Comparative genomics reveals that relaxation of natural selection precedes convergent phenotypic evolution of cavefish.</title>
        <authorList>
            <person name="Peng Z."/>
        </authorList>
    </citation>
    <scope>NUCLEOTIDE SEQUENCE</scope>
    <source>
        <tissue evidence="2">Muscle</tissue>
    </source>
</reference>
<accession>A0A9W7WRK5</accession>
<dbReference type="Proteomes" id="UP001059041">
    <property type="component" value="Linkage Group LG7"/>
</dbReference>
<dbReference type="EMBL" id="JAFHDT010000007">
    <property type="protein sequence ID" value="KAI7807255.1"/>
    <property type="molecule type" value="Genomic_DNA"/>
</dbReference>
<sequence length="80" mass="8709">LQQHLADINVEGSDNVYVHWIVSTSGSHSSFSSADGELNADDKGVKSLVNKMTFALKSKSVNVKEKVISFIENTSTPVDR</sequence>
<evidence type="ECO:0000259" key="1">
    <source>
        <dbReference type="Pfam" id="PF19430"/>
    </source>
</evidence>
<comment type="caution">
    <text evidence="2">The sequence shown here is derived from an EMBL/GenBank/DDBJ whole genome shotgun (WGS) entry which is preliminary data.</text>
</comment>
<protein>
    <submittedName>
        <fullName evidence="2">Tbc1d23 protein</fullName>
    </submittedName>
</protein>
<proteinExistence type="predicted"/>